<dbReference type="InterPro" id="IPR024729">
    <property type="entry name" value="USP7_ICP0-binding_dom"/>
</dbReference>
<evidence type="ECO:0000256" key="7">
    <source>
        <dbReference type="ARBA" id="ARBA00022807"/>
    </source>
</evidence>
<dbReference type="GO" id="GO:0005829">
    <property type="term" value="C:cytosol"/>
    <property type="evidence" value="ECO:0007669"/>
    <property type="project" value="TreeGrafter"/>
</dbReference>
<dbReference type="SMART" id="SM00061">
    <property type="entry name" value="MATH"/>
    <property type="match status" value="1"/>
</dbReference>
<evidence type="ECO:0000256" key="4">
    <source>
        <dbReference type="ARBA" id="ARBA00022670"/>
    </source>
</evidence>
<evidence type="ECO:0000313" key="10">
    <source>
        <dbReference type="EMBL" id="WMV35682.1"/>
    </source>
</evidence>
<evidence type="ECO:0000256" key="2">
    <source>
        <dbReference type="ARBA" id="ARBA00009085"/>
    </source>
</evidence>
<organism evidence="10 11">
    <name type="scientific">Solanum verrucosum</name>
    <dbReference type="NCBI Taxonomy" id="315347"/>
    <lineage>
        <taxon>Eukaryota</taxon>
        <taxon>Viridiplantae</taxon>
        <taxon>Streptophyta</taxon>
        <taxon>Embryophyta</taxon>
        <taxon>Tracheophyta</taxon>
        <taxon>Spermatophyta</taxon>
        <taxon>Magnoliopsida</taxon>
        <taxon>eudicotyledons</taxon>
        <taxon>Gunneridae</taxon>
        <taxon>Pentapetalae</taxon>
        <taxon>asterids</taxon>
        <taxon>lamiids</taxon>
        <taxon>Solanales</taxon>
        <taxon>Solanaceae</taxon>
        <taxon>Solanoideae</taxon>
        <taxon>Solaneae</taxon>
        <taxon>Solanum</taxon>
    </lineage>
</organism>
<dbReference type="GO" id="GO:0005634">
    <property type="term" value="C:nucleus"/>
    <property type="evidence" value="ECO:0007669"/>
    <property type="project" value="TreeGrafter"/>
</dbReference>
<dbReference type="SUPFAM" id="SSF49599">
    <property type="entry name" value="TRAF domain-like"/>
    <property type="match status" value="1"/>
</dbReference>
<dbReference type="PROSITE" id="PS00972">
    <property type="entry name" value="USP_1"/>
    <property type="match status" value="1"/>
</dbReference>
<keyword evidence="4" id="KW-0645">Protease</keyword>
<dbReference type="PANTHER" id="PTHR24006">
    <property type="entry name" value="UBIQUITIN CARBOXYL-TERMINAL HYDROLASE"/>
    <property type="match status" value="1"/>
</dbReference>
<dbReference type="Pfam" id="PF12436">
    <property type="entry name" value="USP7_ICP0_bdg"/>
    <property type="match status" value="2"/>
</dbReference>
<evidence type="ECO:0000259" key="8">
    <source>
        <dbReference type="PROSITE" id="PS50144"/>
    </source>
</evidence>
<keyword evidence="7" id="KW-0788">Thiol protease</keyword>
<name>A0AAF0R3K3_SOLVR</name>
<accession>A0AAF0R3K3</accession>
<keyword evidence="11" id="KW-1185">Reference proteome</keyword>
<feature type="domain" description="MATH" evidence="8">
    <location>
        <begin position="42"/>
        <end position="167"/>
    </location>
</feature>
<dbReference type="Pfam" id="PF14533">
    <property type="entry name" value="USP7_C2"/>
    <property type="match status" value="1"/>
</dbReference>
<keyword evidence="6" id="KW-0378">Hydrolase</keyword>
<feature type="domain" description="USP" evidence="9">
    <location>
        <begin position="190"/>
        <end position="481"/>
    </location>
</feature>
<dbReference type="GO" id="GO:0004843">
    <property type="term" value="F:cysteine-type deubiquitinase activity"/>
    <property type="evidence" value="ECO:0007669"/>
    <property type="project" value="UniProtKB-EC"/>
</dbReference>
<dbReference type="PANTHER" id="PTHR24006:SF896">
    <property type="entry name" value="UBIQUITINYL HYDROLASE 1"/>
    <property type="match status" value="1"/>
</dbReference>
<dbReference type="PROSITE" id="PS50235">
    <property type="entry name" value="USP_3"/>
    <property type="match status" value="1"/>
</dbReference>
<dbReference type="EMBL" id="CP133617">
    <property type="protein sequence ID" value="WMV35682.1"/>
    <property type="molecule type" value="Genomic_DNA"/>
</dbReference>
<dbReference type="GO" id="GO:0016579">
    <property type="term" value="P:protein deubiquitination"/>
    <property type="evidence" value="ECO:0007669"/>
    <property type="project" value="InterPro"/>
</dbReference>
<evidence type="ECO:0000256" key="3">
    <source>
        <dbReference type="ARBA" id="ARBA00012759"/>
    </source>
</evidence>
<protein>
    <recommendedName>
        <fullName evidence="3">ubiquitinyl hydrolase 1</fullName>
        <ecNumber evidence="3">3.4.19.12</ecNumber>
    </recommendedName>
</protein>
<dbReference type="InterPro" id="IPR050164">
    <property type="entry name" value="Peptidase_C19"/>
</dbReference>
<dbReference type="InterPro" id="IPR028889">
    <property type="entry name" value="USP"/>
</dbReference>
<dbReference type="Pfam" id="PF00443">
    <property type="entry name" value="UCH"/>
    <property type="match status" value="1"/>
</dbReference>
<dbReference type="SUPFAM" id="SSF54001">
    <property type="entry name" value="Cysteine proteinases"/>
    <property type="match status" value="1"/>
</dbReference>
<dbReference type="InterPro" id="IPR008974">
    <property type="entry name" value="TRAF-like"/>
</dbReference>
<evidence type="ECO:0000259" key="9">
    <source>
        <dbReference type="PROSITE" id="PS50235"/>
    </source>
</evidence>
<reference evidence="10" key="1">
    <citation type="submission" date="2023-08" db="EMBL/GenBank/DDBJ databases">
        <title>A de novo genome assembly of Solanum verrucosum Schlechtendal, a Mexican diploid species geographically isolated from the other diploid A-genome species in potato relatives.</title>
        <authorList>
            <person name="Hosaka K."/>
        </authorList>
    </citation>
    <scope>NUCLEOTIDE SEQUENCE</scope>
    <source>
        <tissue evidence="10">Young leaves</tissue>
    </source>
</reference>
<dbReference type="Gene3D" id="3.10.20.90">
    <property type="entry name" value="Phosphatidylinositol 3-kinase Catalytic Subunit, Chain A, domain 1"/>
    <property type="match status" value="2"/>
</dbReference>
<sequence>MFIQLIGCSKGIHILNACEEEKEAASPVVTGNDGDNQLPEDPQTFTWKVVNFSRLNVKKLYSDDFIAGGYKWRILIFPKGKNAEYLSMYLAAADSAALPSGWIIYADFSLSVVNQTQNDYSIRKETQHRFCSTASEWGFELFMSLAELYDRDKGYLVGDVCTIEAEVAVLSDSEYMSYDSINSKKVTNFVGLKNQGATCYLNSLLQTFYHIPYFRKAVYHMPTTENDMPLALQNLFYKLQFSDDSVATRELTKSFGWDSSDVFKQHDVEELNRLLCEKLEGKMKGTIVEGTIQQLFEGHNMSYIECISVDYKSTHKETFNDIQLLVKGCSDVYASFDKYVEVDYLDGDNKYKSEVYGLQDAKKGALFIDFPPVLQLHLKRFEYDNMRGNDSKINDRYEFPLQLDLDRENGKYLSSEADRTVRNLYTLHRYKFDDERVTKVDAKRALEEQYGGQGKLPQTNSEYGFQISQNSNAYLLVYIRESDKEKIMCNVDQKDIGEHLRVRYSTSSMSCLFIIAPISHVDLTILMDIFKARFKRDQEDEEQKKKEESEANLYTIIKVARDEDMQRQIGKDIYFDLVDHEKVKSFRIQRETLFSAFKEDIKKEFRVPVQFQRYWLWAKRQNHTYRPDWPLTRLEEAQTVGQLRKVFNKFHNAELKLFLEVELGPELMLLSPPEKAKDDILLFFKLYDPEKEDMRYVGRLFAKGISNPMEILSKLNAMAGYAPDQEIELYERFKQLLPGFLPRPKFFGFFSFLFSVTVLMEIKFEPSVMCENIDKNSTFRSNELEDGDIVCFQKSLTAESRQQFRYPDVPSFLEYVHNRQVVHFRSLDKPKEQGFCLELSRINTYDEVVGRIAQQLELDDPSKIRLTSHDCLSQQPKPQPIKYRGLDYLVNMLVHYNKISDILYYEVLDIPLPEFQGLKPFKVAFHRATKDEVVIHMISLPKQSTVDDVMKNLKTKVELSHPDAELRLLEVFCHKIYKILPTTEKIENINDRYWTLRAEEQFINVDPSFLQIPEEEKNIGPHDRLVHVYHFNKEAAQNQMKIKNFGEPFLLIIREKETLAELKLRIQKKLQVPDEDFAKWKFAIVTFDWPEYLEDLDILLSRFQQRGNVSRAREQYLGLEHSDGAFKRTHATHQNRHWREKPLRICD</sequence>
<dbReference type="PROSITE" id="PS50144">
    <property type="entry name" value="MATH"/>
    <property type="match status" value="1"/>
</dbReference>
<dbReference type="FunFam" id="2.60.210.10:FF:000005">
    <property type="entry name" value="Ubiquitin carboxyl-terminal hydrolase 13"/>
    <property type="match status" value="1"/>
</dbReference>
<dbReference type="InterPro" id="IPR018200">
    <property type="entry name" value="USP_CS"/>
</dbReference>
<dbReference type="Gene3D" id="2.60.210.10">
    <property type="entry name" value="Apoptosis, Tumor Necrosis Factor Receptor Associated Protein 2, Chain A"/>
    <property type="match status" value="1"/>
</dbReference>
<gene>
    <name evidence="10" type="ORF">MTR67_029067</name>
</gene>
<evidence type="ECO:0000256" key="6">
    <source>
        <dbReference type="ARBA" id="ARBA00022801"/>
    </source>
</evidence>
<dbReference type="Gene3D" id="3.90.70.10">
    <property type="entry name" value="Cysteine proteinases"/>
    <property type="match status" value="1"/>
</dbReference>
<dbReference type="CDD" id="cd00121">
    <property type="entry name" value="MATH"/>
    <property type="match status" value="1"/>
</dbReference>
<evidence type="ECO:0000256" key="5">
    <source>
        <dbReference type="ARBA" id="ARBA00022786"/>
    </source>
</evidence>
<proteinExistence type="inferred from homology"/>
<evidence type="ECO:0000313" key="11">
    <source>
        <dbReference type="Proteomes" id="UP001234989"/>
    </source>
</evidence>
<dbReference type="GO" id="GO:0006508">
    <property type="term" value="P:proteolysis"/>
    <property type="evidence" value="ECO:0007669"/>
    <property type="project" value="UniProtKB-KW"/>
</dbReference>
<comment type="similarity">
    <text evidence="2">Belongs to the peptidase C19 family.</text>
</comment>
<dbReference type="Pfam" id="PF22486">
    <property type="entry name" value="MATH_2"/>
    <property type="match status" value="1"/>
</dbReference>
<dbReference type="InterPro" id="IPR029346">
    <property type="entry name" value="USP_C"/>
</dbReference>
<dbReference type="InterPro" id="IPR001394">
    <property type="entry name" value="Peptidase_C19_UCH"/>
</dbReference>
<evidence type="ECO:0000256" key="1">
    <source>
        <dbReference type="ARBA" id="ARBA00000707"/>
    </source>
</evidence>
<comment type="catalytic activity">
    <reaction evidence="1">
        <text>Thiol-dependent hydrolysis of ester, thioester, amide, peptide and isopeptide bonds formed by the C-terminal Gly of ubiquitin (a 76-residue protein attached to proteins as an intracellular targeting signal).</text>
        <dbReference type="EC" id="3.4.19.12"/>
    </reaction>
</comment>
<dbReference type="GO" id="GO:0031647">
    <property type="term" value="P:regulation of protein stability"/>
    <property type="evidence" value="ECO:0007669"/>
    <property type="project" value="TreeGrafter"/>
</dbReference>
<dbReference type="EC" id="3.4.19.12" evidence="3"/>
<dbReference type="InterPro" id="IPR002083">
    <property type="entry name" value="MATH/TRAF_dom"/>
</dbReference>
<dbReference type="InterPro" id="IPR038765">
    <property type="entry name" value="Papain-like_cys_pep_sf"/>
</dbReference>
<dbReference type="AlphaFoldDB" id="A0AAF0R3K3"/>
<dbReference type="Proteomes" id="UP001234989">
    <property type="component" value="Chromosome 6"/>
</dbReference>
<keyword evidence="5" id="KW-0833">Ubl conjugation pathway</keyword>